<dbReference type="Proteomes" id="UP001183420">
    <property type="component" value="Unassembled WGS sequence"/>
</dbReference>
<organism evidence="1 2">
    <name type="scientific">Streptomyces millisiae</name>
    <dbReference type="NCBI Taxonomy" id="3075542"/>
    <lineage>
        <taxon>Bacteria</taxon>
        <taxon>Bacillati</taxon>
        <taxon>Actinomycetota</taxon>
        <taxon>Actinomycetes</taxon>
        <taxon>Kitasatosporales</taxon>
        <taxon>Streptomycetaceae</taxon>
        <taxon>Streptomyces</taxon>
    </lineage>
</organism>
<evidence type="ECO:0000313" key="2">
    <source>
        <dbReference type="Proteomes" id="UP001183420"/>
    </source>
</evidence>
<sequence>MSEDGLYVIPDRFRESARMSLTDEADRLLDEWRKGPGSRS</sequence>
<accession>A0ABU2LMK6</accession>
<evidence type="ECO:0000313" key="1">
    <source>
        <dbReference type="EMBL" id="MDT0318816.1"/>
    </source>
</evidence>
<keyword evidence="2" id="KW-1185">Reference proteome</keyword>
<name>A0ABU2LMK6_9ACTN</name>
<reference evidence="2" key="1">
    <citation type="submission" date="2023-07" db="EMBL/GenBank/DDBJ databases">
        <title>30 novel species of actinomycetes from the DSMZ collection.</title>
        <authorList>
            <person name="Nouioui I."/>
        </authorList>
    </citation>
    <scope>NUCLEOTIDE SEQUENCE [LARGE SCALE GENOMIC DNA]</scope>
    <source>
        <strain evidence="2">DSM 44918</strain>
    </source>
</reference>
<dbReference type="RefSeq" id="WP_311597717.1">
    <property type="nucleotide sequence ID" value="NZ_JAVREM010000008.1"/>
</dbReference>
<gene>
    <name evidence="1" type="ORF">RNC47_10750</name>
</gene>
<comment type="caution">
    <text evidence="1">The sequence shown here is derived from an EMBL/GenBank/DDBJ whole genome shotgun (WGS) entry which is preliminary data.</text>
</comment>
<dbReference type="EMBL" id="JAVREM010000008">
    <property type="protein sequence ID" value="MDT0318816.1"/>
    <property type="molecule type" value="Genomic_DNA"/>
</dbReference>
<proteinExistence type="predicted"/>
<protein>
    <submittedName>
        <fullName evidence="1">Uncharacterized protein</fullName>
    </submittedName>
</protein>